<dbReference type="GO" id="GO:0046872">
    <property type="term" value="F:metal ion binding"/>
    <property type="evidence" value="ECO:0007669"/>
    <property type="project" value="UniProtKB-KW"/>
</dbReference>
<evidence type="ECO:0008006" key="10">
    <source>
        <dbReference type="Google" id="ProtNLM"/>
    </source>
</evidence>
<proteinExistence type="predicted"/>
<evidence type="ECO:0000256" key="7">
    <source>
        <dbReference type="SAM" id="Phobius"/>
    </source>
</evidence>
<keyword evidence="6" id="KW-0862">Zinc</keyword>
<evidence type="ECO:0000256" key="5">
    <source>
        <dbReference type="ARBA" id="ARBA00023136"/>
    </source>
</evidence>
<feature type="transmembrane region" description="Helical" evidence="7">
    <location>
        <begin position="138"/>
        <end position="155"/>
    </location>
</feature>
<dbReference type="PANTHER" id="PTHR34368">
    <property type="entry name" value="OS01G0962200 PROTEIN"/>
    <property type="match status" value="1"/>
</dbReference>
<gene>
    <name evidence="8" type="ordered locus">Metme_3247</name>
</gene>
<keyword evidence="5 7" id="KW-0472">Membrane</keyword>
<feature type="transmembrane region" description="Helical" evidence="7">
    <location>
        <begin position="167"/>
        <end position="185"/>
    </location>
</feature>
<dbReference type="EMBL" id="CP002738">
    <property type="protein sequence ID" value="AEG01619.1"/>
    <property type="molecule type" value="Genomic_DNA"/>
</dbReference>
<dbReference type="Proteomes" id="UP000008888">
    <property type="component" value="Chromosome"/>
</dbReference>
<dbReference type="KEGG" id="mmt:Metme_3247"/>
<evidence type="ECO:0000256" key="6">
    <source>
        <dbReference type="PIRSR" id="PIRSR608901-2"/>
    </source>
</evidence>
<evidence type="ECO:0000313" key="9">
    <source>
        <dbReference type="Proteomes" id="UP000008888"/>
    </source>
</evidence>
<feature type="transmembrane region" description="Helical" evidence="7">
    <location>
        <begin position="223"/>
        <end position="244"/>
    </location>
</feature>
<reference evidence="9" key="3">
    <citation type="submission" date="2011-05" db="EMBL/GenBank/DDBJ databases">
        <title>Complete sequence of Methylomonas methanica MC09.</title>
        <authorList>
            <consortium name="US DOE Joint Genome Institute"/>
            <person name="Lucas S."/>
            <person name="Han J."/>
            <person name="Lapidus A."/>
            <person name="Cheng J.-F."/>
            <person name="Goodwin L."/>
            <person name="Pitluck S."/>
            <person name="Peters L."/>
            <person name="Mikhailova N."/>
            <person name="Teshima H."/>
            <person name="Han C."/>
            <person name="Tapia R."/>
            <person name="Land M."/>
            <person name="Hauser L."/>
            <person name="Kyrpides N."/>
            <person name="Ivanova N."/>
            <person name="Pagani I."/>
            <person name="Stein L."/>
            <person name="Woyke T."/>
        </authorList>
    </citation>
    <scope>NUCLEOTIDE SEQUENCE [LARGE SCALE GENOMIC DNA]</scope>
    <source>
        <strain evidence="9">MC09</strain>
    </source>
</reference>
<sequence>MLSHEKRVGILGLVSLAAVVSLFVIEPIAQDPNYHQFADPRSLRGLSNFWNVVSNLPFLVVGGLGLSRYERLSQPASAEGFRVMCWGVLLVGFGSAYYHANPSNDTLLWDRLPMTVAFMALFSLMLGERVLRSQNRYCLWLLVAAGVASVFYWSWTESLGRGDLRPYLLVQFLPIMLMPFILFMFPERYLSNVLLSAAFGLYFIAKMLEYFDGRIFSVSGGTIGGHAIKHVAAAAAAFCIIYAVPARPHNC</sequence>
<evidence type="ECO:0000313" key="8">
    <source>
        <dbReference type="EMBL" id="AEG01619.1"/>
    </source>
</evidence>
<dbReference type="PANTHER" id="PTHR34368:SF1">
    <property type="entry name" value="OS01G0962200 PROTEIN"/>
    <property type="match status" value="1"/>
</dbReference>
<evidence type="ECO:0000256" key="3">
    <source>
        <dbReference type="ARBA" id="ARBA00022801"/>
    </source>
</evidence>
<accession>G0A5B3</accession>
<dbReference type="eggNOG" id="ENOG50301FE">
    <property type="taxonomic scope" value="Bacteria"/>
</dbReference>
<keyword evidence="4 7" id="KW-1133">Transmembrane helix</keyword>
<feature type="transmembrane region" description="Helical" evidence="7">
    <location>
        <begin position="192"/>
        <end position="211"/>
    </location>
</feature>
<comment type="cofactor">
    <cofactor evidence="6">
        <name>Zn(2+)</name>
        <dbReference type="ChEBI" id="CHEBI:29105"/>
    </cofactor>
</comment>
<dbReference type="InterPro" id="IPR008901">
    <property type="entry name" value="ACER"/>
</dbReference>
<dbReference type="GO" id="GO:0016811">
    <property type="term" value="F:hydrolase activity, acting on carbon-nitrogen (but not peptide) bonds, in linear amides"/>
    <property type="evidence" value="ECO:0007669"/>
    <property type="project" value="InterPro"/>
</dbReference>
<dbReference type="GO" id="GO:0016020">
    <property type="term" value="C:membrane"/>
    <property type="evidence" value="ECO:0007669"/>
    <property type="project" value="UniProtKB-SubCell"/>
</dbReference>
<keyword evidence="3" id="KW-0378">Hydrolase</keyword>
<feature type="binding site" evidence="6">
    <location>
        <position position="99"/>
    </location>
    <ligand>
        <name>Zn(2+)</name>
        <dbReference type="ChEBI" id="CHEBI:29105"/>
        <note>catalytic</note>
    </ligand>
</feature>
<reference key="2">
    <citation type="submission" date="2011-05" db="EMBL/GenBank/DDBJ databases">
        <title>Complete genome sequence of the aerobic marine methanotroph Methylomonas methanica MC09.</title>
        <authorList>
            <person name="Boden R."/>
            <person name="Cunliffe M."/>
            <person name="Scanlan J."/>
            <person name="Moussard H."/>
            <person name="Kits K.D."/>
            <person name="Klotz M."/>
            <person name="Jetten M."/>
            <person name="Vuilleumier S."/>
            <person name="Han J."/>
            <person name="Peters L."/>
            <person name="Mikhailova N."/>
            <person name="Teshima H."/>
            <person name="Tapia R."/>
            <person name="Kyrpides N."/>
            <person name="Ivanova N."/>
            <person name="Pagani I."/>
            <person name="Cheng J.-F."/>
            <person name="Goodwin L."/>
            <person name="Han C."/>
            <person name="Hauser L."/>
            <person name="Land M."/>
            <person name="Lapidus A."/>
            <person name="Lucas S."/>
            <person name="Pitluck S."/>
            <person name="Woyke T."/>
            <person name="Stein L.Y."/>
            <person name="Murrell C."/>
        </authorList>
    </citation>
    <scope>NUCLEOTIDE SEQUENCE</scope>
    <source>
        <strain>MC09</strain>
    </source>
</reference>
<comment type="subcellular location">
    <subcellularLocation>
        <location evidence="1">Membrane</location>
        <topology evidence="1">Multi-pass membrane protein</topology>
    </subcellularLocation>
</comment>
<feature type="transmembrane region" description="Helical" evidence="7">
    <location>
        <begin position="81"/>
        <end position="100"/>
    </location>
</feature>
<dbReference type="HOGENOM" id="CLU_056090_1_0_6"/>
<keyword evidence="6" id="KW-0479">Metal-binding</keyword>
<keyword evidence="9" id="KW-1185">Reference proteome</keyword>
<organism evidence="8 9">
    <name type="scientific">Methylomonas methanica (strain DSM 25384 / MC09)</name>
    <dbReference type="NCBI Taxonomy" id="857087"/>
    <lineage>
        <taxon>Bacteria</taxon>
        <taxon>Pseudomonadati</taxon>
        <taxon>Pseudomonadota</taxon>
        <taxon>Gammaproteobacteria</taxon>
        <taxon>Methylococcales</taxon>
        <taxon>Methylococcaceae</taxon>
        <taxon>Methylomonas</taxon>
    </lineage>
</organism>
<dbReference type="OrthoDB" id="6088058at2"/>
<dbReference type="RefSeq" id="WP_013819846.1">
    <property type="nucleotide sequence ID" value="NC_015572.1"/>
</dbReference>
<dbReference type="AlphaFoldDB" id="G0A5B3"/>
<evidence type="ECO:0000256" key="4">
    <source>
        <dbReference type="ARBA" id="ARBA00022989"/>
    </source>
</evidence>
<keyword evidence="2 7" id="KW-0812">Transmembrane</keyword>
<name>G0A5B3_METMM</name>
<feature type="transmembrane region" description="Helical" evidence="7">
    <location>
        <begin position="112"/>
        <end position="131"/>
    </location>
</feature>
<dbReference type="Pfam" id="PF05875">
    <property type="entry name" value="Ceramidase"/>
    <property type="match status" value="1"/>
</dbReference>
<reference evidence="8 9" key="1">
    <citation type="journal article" date="2011" name="J. Bacteriol.">
        <title>Complete Genome Sequence of the Aerobic Marine Methanotroph Methylomonas methanica MC09.</title>
        <authorList>
            <person name="Boden R."/>
            <person name="Cunliffe M."/>
            <person name="Scanlan J."/>
            <person name="Moussard H."/>
            <person name="Kits K.D."/>
            <person name="Klotz M.G."/>
            <person name="Jetten M.S."/>
            <person name="Vuilleumier S."/>
            <person name="Han J."/>
            <person name="Peters L."/>
            <person name="Mikhailova N."/>
            <person name="Teshima H."/>
            <person name="Tapia R."/>
            <person name="Kyrpides N."/>
            <person name="Ivanova N."/>
            <person name="Pagani I."/>
            <person name="Cheng J.F."/>
            <person name="Goodwin L."/>
            <person name="Han C."/>
            <person name="Hauser L."/>
            <person name="Land M.L."/>
            <person name="Lapidus A."/>
            <person name="Lucas S."/>
            <person name="Pitluck S."/>
            <person name="Woyke T."/>
            <person name="Stein L."/>
            <person name="Murrell J.C."/>
        </authorList>
    </citation>
    <scope>NUCLEOTIDE SEQUENCE [LARGE SCALE GENOMIC DNA]</scope>
    <source>
        <strain evidence="8 9">MC09</strain>
    </source>
</reference>
<feature type="transmembrane region" description="Helical" evidence="7">
    <location>
        <begin position="49"/>
        <end position="69"/>
    </location>
</feature>
<dbReference type="GO" id="GO:0006672">
    <property type="term" value="P:ceramide metabolic process"/>
    <property type="evidence" value="ECO:0007669"/>
    <property type="project" value="InterPro"/>
</dbReference>
<protein>
    <recommendedName>
        <fullName evidence="10">Ceramidase</fullName>
    </recommendedName>
</protein>
<evidence type="ECO:0000256" key="1">
    <source>
        <dbReference type="ARBA" id="ARBA00004141"/>
    </source>
</evidence>
<evidence type="ECO:0000256" key="2">
    <source>
        <dbReference type="ARBA" id="ARBA00022692"/>
    </source>
</evidence>
<feature type="transmembrane region" description="Helical" evidence="7">
    <location>
        <begin position="7"/>
        <end position="29"/>
    </location>
</feature>